<keyword evidence="1" id="KW-0472">Membrane</keyword>
<gene>
    <name evidence="2" type="ORF">GmarT_57310</name>
</gene>
<dbReference type="Proteomes" id="UP000322887">
    <property type="component" value="Chromosome"/>
</dbReference>
<reference evidence="2 3" key="1">
    <citation type="submission" date="2019-08" db="EMBL/GenBank/DDBJ databases">
        <title>Deep-cultivation of Planctomycetes and their phenomic and genomic characterization uncovers novel biology.</title>
        <authorList>
            <person name="Wiegand S."/>
            <person name="Jogler M."/>
            <person name="Boedeker C."/>
            <person name="Pinto D."/>
            <person name="Vollmers J."/>
            <person name="Rivas-Marin E."/>
            <person name="Kohn T."/>
            <person name="Peeters S.H."/>
            <person name="Heuer A."/>
            <person name="Rast P."/>
            <person name="Oberbeckmann S."/>
            <person name="Bunk B."/>
            <person name="Jeske O."/>
            <person name="Meyerdierks A."/>
            <person name="Storesund J.E."/>
            <person name="Kallscheuer N."/>
            <person name="Luecker S."/>
            <person name="Lage O.M."/>
            <person name="Pohl T."/>
            <person name="Merkel B.J."/>
            <person name="Hornburger P."/>
            <person name="Mueller R.-W."/>
            <person name="Bruemmer F."/>
            <person name="Labrenz M."/>
            <person name="Spormann A.M."/>
            <person name="Op den Camp H."/>
            <person name="Overmann J."/>
            <person name="Amann R."/>
            <person name="Jetten M.S.M."/>
            <person name="Mascher T."/>
            <person name="Medema M.H."/>
            <person name="Devos D.P."/>
            <person name="Kaster A.-K."/>
            <person name="Ovreas L."/>
            <person name="Rohde M."/>
            <person name="Galperin M.Y."/>
            <person name="Jogler C."/>
        </authorList>
    </citation>
    <scope>NUCLEOTIDE SEQUENCE [LARGE SCALE GENOMIC DNA]</scope>
    <source>
        <strain evidence="2 3">DSM 8797</strain>
    </source>
</reference>
<protein>
    <submittedName>
        <fullName evidence="2">Uncharacterized protein</fullName>
    </submittedName>
</protein>
<keyword evidence="1" id="KW-1133">Transmembrane helix</keyword>
<keyword evidence="1" id="KW-0812">Transmembrane</keyword>
<dbReference type="EMBL" id="CP042910">
    <property type="protein sequence ID" value="QEG19824.1"/>
    <property type="molecule type" value="Genomic_DNA"/>
</dbReference>
<sequence>MIATSSDCYQNLVFFTIGFSIMEVCQTIVQNYFLCFYIIPYPLETS</sequence>
<evidence type="ECO:0000313" key="2">
    <source>
        <dbReference type="EMBL" id="QEG19824.1"/>
    </source>
</evidence>
<organism evidence="2 3">
    <name type="scientific">Gimesia maris</name>
    <dbReference type="NCBI Taxonomy" id="122"/>
    <lineage>
        <taxon>Bacteria</taxon>
        <taxon>Pseudomonadati</taxon>
        <taxon>Planctomycetota</taxon>
        <taxon>Planctomycetia</taxon>
        <taxon>Planctomycetales</taxon>
        <taxon>Planctomycetaceae</taxon>
        <taxon>Gimesia</taxon>
    </lineage>
</organism>
<evidence type="ECO:0000313" key="3">
    <source>
        <dbReference type="Proteomes" id="UP000322887"/>
    </source>
</evidence>
<accession>A0ABX5YZ62</accession>
<keyword evidence="3" id="KW-1185">Reference proteome</keyword>
<evidence type="ECO:0000256" key="1">
    <source>
        <dbReference type="SAM" id="Phobius"/>
    </source>
</evidence>
<name>A0ABX5YZ62_9PLAN</name>
<proteinExistence type="predicted"/>
<feature type="transmembrane region" description="Helical" evidence="1">
    <location>
        <begin position="12"/>
        <end position="39"/>
    </location>
</feature>